<dbReference type="InterPro" id="IPR036396">
    <property type="entry name" value="Cyt_P450_sf"/>
</dbReference>
<dbReference type="Proteomes" id="UP000619835">
    <property type="component" value="Unassembled WGS sequence"/>
</dbReference>
<dbReference type="RefSeq" id="WP_144858424.1">
    <property type="nucleotide sequence ID" value="NZ_VMTR01000008.1"/>
</dbReference>
<dbReference type="InterPro" id="IPR001128">
    <property type="entry name" value="Cyt_P450"/>
</dbReference>
<dbReference type="InterPro" id="IPR050196">
    <property type="entry name" value="Cytochrome_P450_Monoox"/>
</dbReference>
<keyword evidence="6 7" id="KW-0503">Monooxygenase</keyword>
<protein>
    <submittedName>
        <fullName evidence="10">Cytochrome P450</fullName>
    </submittedName>
</protein>
<sequence>MSEATQGGRERPPSPPSKPVVHHTLHTLRYADDPLAFVTDVAREYGPVAEYDIGGISFYQLSDPELVEHVLVQENQRYIKGELFQESLGTVLGDGLLTSEGEFWRQQRHLMQPAFLPQMLRRYSEVMVEYTERMLSSWEDGETRDIHEDMMSLTVEIAAKTLFDVDIREEESAVGDALETVMDYSSTSMKRPVDVPRWVPTPRNRRYQQALDDLTEVVGRIVTEHRDDDPDPEANDVVSLLLTFRDDDGEPLPDEQIRDELVTILLAGHETTALALTYTLHLLGTNPEQAATLREELDAVLDGERPGFGDLDDLTYTEQVVKEGMRVYPPVWELIREAAEPDTVGDYRVEPGQTVSVQQWVLHRDPRFYDDPLEFRPSRWTKAFERDLPKYAYFPFGGGPRRCIGDRFAMLEARLALATIAQSWTVDPTHELSFDPSITLRPEGSVEMVVNHR</sequence>
<dbReference type="InterPro" id="IPR017972">
    <property type="entry name" value="Cyt_P450_CS"/>
</dbReference>
<feature type="region of interest" description="Disordered" evidence="8">
    <location>
        <begin position="1"/>
        <end position="20"/>
    </location>
</feature>
<dbReference type="Gene3D" id="1.10.630.10">
    <property type="entry name" value="Cytochrome P450"/>
    <property type="match status" value="1"/>
</dbReference>
<keyword evidence="5 7" id="KW-0408">Iron</keyword>
<organism evidence="10 11">
    <name type="scientific">Haloferax volcanii</name>
    <name type="common">Halobacterium volcanii</name>
    <dbReference type="NCBI Taxonomy" id="2246"/>
    <lineage>
        <taxon>Archaea</taxon>
        <taxon>Methanobacteriati</taxon>
        <taxon>Methanobacteriota</taxon>
        <taxon>Stenosarchaea group</taxon>
        <taxon>Halobacteria</taxon>
        <taxon>Halobacteriales</taxon>
        <taxon>Haloferacaceae</taxon>
        <taxon>Haloferax</taxon>
    </lineage>
</organism>
<evidence type="ECO:0000313" key="9">
    <source>
        <dbReference type="EMBL" id="NLV01028.1"/>
    </source>
</evidence>
<accession>A0A558GED8</accession>
<dbReference type="CDD" id="cd20620">
    <property type="entry name" value="CYP132-like"/>
    <property type="match status" value="1"/>
</dbReference>
<evidence type="ECO:0000313" key="10">
    <source>
        <dbReference type="EMBL" id="TVT96138.1"/>
    </source>
</evidence>
<evidence type="ECO:0000256" key="4">
    <source>
        <dbReference type="ARBA" id="ARBA00023002"/>
    </source>
</evidence>
<dbReference type="GO" id="GO:0020037">
    <property type="term" value="F:heme binding"/>
    <property type="evidence" value="ECO:0007669"/>
    <property type="project" value="InterPro"/>
</dbReference>
<keyword evidence="2 7" id="KW-0349">Heme</keyword>
<dbReference type="Pfam" id="PF00067">
    <property type="entry name" value="p450"/>
    <property type="match status" value="1"/>
</dbReference>
<reference evidence="9" key="2">
    <citation type="submission" date="2019-12" db="EMBL/GenBank/DDBJ databases">
        <title>Haloferax alexandrinus strain pws11.</title>
        <authorList>
            <person name="Verma D.K."/>
            <person name="Gopal K."/>
            <person name="Prasad E.S."/>
        </authorList>
    </citation>
    <scope>NUCLEOTIDE SEQUENCE</scope>
    <source>
        <strain evidence="9">Pws11</strain>
    </source>
</reference>
<dbReference type="AlphaFoldDB" id="A0A558GED8"/>
<dbReference type="GO" id="GO:0005506">
    <property type="term" value="F:iron ion binding"/>
    <property type="evidence" value="ECO:0007669"/>
    <property type="project" value="InterPro"/>
</dbReference>
<keyword evidence="3 7" id="KW-0479">Metal-binding</keyword>
<accession>A0A847TPI4</accession>
<dbReference type="PRINTS" id="PR00463">
    <property type="entry name" value="EP450I"/>
</dbReference>
<dbReference type="EMBL" id="WOWC01000001">
    <property type="protein sequence ID" value="NLV01028.1"/>
    <property type="molecule type" value="Genomic_DNA"/>
</dbReference>
<gene>
    <name evidence="10" type="ORF">FQA18_02565</name>
    <name evidence="9" type="ORF">GOC85_00325</name>
</gene>
<evidence type="ECO:0000256" key="5">
    <source>
        <dbReference type="ARBA" id="ARBA00023004"/>
    </source>
</evidence>
<dbReference type="PROSITE" id="PS00086">
    <property type="entry name" value="CYTOCHROME_P450"/>
    <property type="match status" value="1"/>
</dbReference>
<dbReference type="PANTHER" id="PTHR24291">
    <property type="entry name" value="CYTOCHROME P450 FAMILY 4"/>
    <property type="match status" value="1"/>
</dbReference>
<dbReference type="EMBL" id="VMTR01000008">
    <property type="protein sequence ID" value="TVT96138.1"/>
    <property type="molecule type" value="Genomic_DNA"/>
</dbReference>
<name>A0A558GED8_HALVO</name>
<dbReference type="GO" id="GO:0016705">
    <property type="term" value="F:oxidoreductase activity, acting on paired donors, with incorporation or reduction of molecular oxygen"/>
    <property type="evidence" value="ECO:0007669"/>
    <property type="project" value="InterPro"/>
</dbReference>
<comment type="caution">
    <text evidence="10">The sequence shown here is derived from an EMBL/GenBank/DDBJ whole genome shotgun (WGS) entry which is preliminary data.</text>
</comment>
<proteinExistence type="inferred from homology"/>
<evidence type="ECO:0000256" key="3">
    <source>
        <dbReference type="ARBA" id="ARBA00022723"/>
    </source>
</evidence>
<dbReference type="SUPFAM" id="SSF48264">
    <property type="entry name" value="Cytochrome P450"/>
    <property type="match status" value="1"/>
</dbReference>
<evidence type="ECO:0000256" key="1">
    <source>
        <dbReference type="ARBA" id="ARBA00010617"/>
    </source>
</evidence>
<evidence type="ECO:0000256" key="7">
    <source>
        <dbReference type="RuleBase" id="RU000461"/>
    </source>
</evidence>
<evidence type="ECO:0000256" key="8">
    <source>
        <dbReference type="SAM" id="MobiDB-lite"/>
    </source>
</evidence>
<evidence type="ECO:0000256" key="2">
    <source>
        <dbReference type="ARBA" id="ARBA00022617"/>
    </source>
</evidence>
<evidence type="ECO:0000256" key="6">
    <source>
        <dbReference type="ARBA" id="ARBA00023033"/>
    </source>
</evidence>
<dbReference type="GO" id="GO:0004497">
    <property type="term" value="F:monooxygenase activity"/>
    <property type="evidence" value="ECO:0007669"/>
    <property type="project" value="UniProtKB-KW"/>
</dbReference>
<keyword evidence="4 7" id="KW-0560">Oxidoreductase</keyword>
<dbReference type="PANTHER" id="PTHR24291:SF50">
    <property type="entry name" value="BIFUNCTIONAL ALBAFLAVENONE MONOOXYGENASE_TERPENE SYNTHASE"/>
    <property type="match status" value="1"/>
</dbReference>
<comment type="similarity">
    <text evidence="1 7">Belongs to the cytochrome P450 family.</text>
</comment>
<evidence type="ECO:0000313" key="11">
    <source>
        <dbReference type="Proteomes" id="UP000320212"/>
    </source>
</evidence>
<reference evidence="10 11" key="1">
    <citation type="submission" date="2019-07" db="EMBL/GenBank/DDBJ databases">
        <title>Draft genome sequence of Haloferax volcanii SS0101, isolated from salt farm in Samut Sakhon, Thailand.</title>
        <authorList>
            <person name="Wanthongcharoen S."/>
            <person name="Yamprayoonswat W."/>
            <person name="Ruangsuj P."/>
            <person name="Thongpramul N."/>
            <person name="Jumpathong W."/>
            <person name="Sittihan S."/>
            <person name="Kanjanavas P."/>
            <person name="Yasawong M."/>
        </authorList>
    </citation>
    <scope>NUCLEOTIDE SEQUENCE [LARGE SCALE GENOMIC DNA]</scope>
    <source>
        <strain evidence="10 11">SS0101</strain>
    </source>
</reference>
<dbReference type="InterPro" id="IPR002401">
    <property type="entry name" value="Cyt_P450_E_grp-I"/>
</dbReference>
<dbReference type="Proteomes" id="UP000320212">
    <property type="component" value="Unassembled WGS sequence"/>
</dbReference>
<dbReference type="PRINTS" id="PR00385">
    <property type="entry name" value="P450"/>
</dbReference>